<dbReference type="NCBIfam" id="TIGR01643">
    <property type="entry name" value="YD_repeat_2x"/>
    <property type="match status" value="3"/>
</dbReference>
<evidence type="ECO:0000256" key="2">
    <source>
        <dbReference type="SAM" id="MobiDB-lite"/>
    </source>
</evidence>
<dbReference type="InterPro" id="IPR056823">
    <property type="entry name" value="TEN-like_YD-shell"/>
</dbReference>
<evidence type="ECO:0000259" key="5">
    <source>
        <dbReference type="Pfam" id="PF25023"/>
    </source>
</evidence>
<feature type="chain" id="PRO_5003638739" evidence="3">
    <location>
        <begin position="24"/>
        <end position="1342"/>
    </location>
</feature>
<dbReference type="Pfam" id="PF05593">
    <property type="entry name" value="RHS_repeat"/>
    <property type="match status" value="1"/>
</dbReference>
<keyword evidence="3" id="KW-0732">Signal</keyword>
<keyword evidence="1" id="KW-0677">Repeat</keyword>
<dbReference type="InterPro" id="IPR022385">
    <property type="entry name" value="Rhs_assc_core"/>
</dbReference>
<dbReference type="InterPro" id="IPR045351">
    <property type="entry name" value="DUF6531"/>
</dbReference>
<accession>I1DWG8</accession>
<proteinExistence type="predicted"/>
<evidence type="ECO:0000256" key="3">
    <source>
        <dbReference type="SAM" id="SignalP"/>
    </source>
</evidence>
<feature type="region of interest" description="Disordered" evidence="2">
    <location>
        <begin position="68"/>
        <end position="90"/>
    </location>
</feature>
<feature type="compositionally biased region" description="Polar residues" evidence="2">
    <location>
        <begin position="68"/>
        <end position="81"/>
    </location>
</feature>
<dbReference type="Proteomes" id="UP000004374">
    <property type="component" value="Unassembled WGS sequence"/>
</dbReference>
<protein>
    <submittedName>
        <fullName evidence="6">Uncharacterized protein</fullName>
    </submittedName>
</protein>
<feature type="domain" description="DUF6531" evidence="4">
    <location>
        <begin position="89"/>
        <end position="164"/>
    </location>
</feature>
<dbReference type="InterPro" id="IPR031325">
    <property type="entry name" value="RHS_repeat"/>
</dbReference>
<dbReference type="PANTHER" id="PTHR32305:SF15">
    <property type="entry name" value="PROTEIN RHSA-RELATED"/>
    <property type="match status" value="1"/>
</dbReference>
<organism evidence="6 7">
    <name type="scientific">Rheinheimera nanhaiensis E407-8</name>
    <dbReference type="NCBI Taxonomy" id="562729"/>
    <lineage>
        <taxon>Bacteria</taxon>
        <taxon>Pseudomonadati</taxon>
        <taxon>Pseudomonadota</taxon>
        <taxon>Gammaproteobacteria</taxon>
        <taxon>Chromatiales</taxon>
        <taxon>Chromatiaceae</taxon>
        <taxon>Rheinheimera</taxon>
    </lineage>
</organism>
<dbReference type="RefSeq" id="WP_008220041.1">
    <property type="nucleotide sequence ID" value="NZ_BAFK01000006.1"/>
</dbReference>
<dbReference type="InterPro" id="IPR050708">
    <property type="entry name" value="T6SS_VgrG/RHS"/>
</dbReference>
<dbReference type="Gene3D" id="2.180.10.10">
    <property type="entry name" value="RHS repeat-associated core"/>
    <property type="match status" value="2"/>
</dbReference>
<reference evidence="6 7" key="1">
    <citation type="journal article" date="2012" name="J. Bacteriol.">
        <title>Genome Sequence of the Protease-Producing Bacterium Rheinheimera nanhaiensis E407-8T, Isolated from Deep-Sea Sediment of the South China Sea.</title>
        <authorList>
            <person name="Zhang X.-Y."/>
            <person name="Zhang Y.-J."/>
            <person name="Qin Q.-L."/>
            <person name="Xie B.-B."/>
            <person name="Chen X.-L."/>
            <person name="Zhou B.-C."/>
            <person name="Zhang Y.-Z."/>
        </authorList>
    </citation>
    <scope>NUCLEOTIDE SEQUENCE [LARGE SCALE GENOMIC DNA]</scope>
    <source>
        <strain evidence="6 7">E407-8</strain>
    </source>
</reference>
<gene>
    <name evidence="6" type="ORF">RNAN_1368</name>
</gene>
<dbReference type="OrthoDB" id="9816400at2"/>
<dbReference type="Pfam" id="PF25023">
    <property type="entry name" value="TEN_YD-shell"/>
    <property type="match status" value="2"/>
</dbReference>
<dbReference type="PRINTS" id="PR00394">
    <property type="entry name" value="RHSPROTEIN"/>
</dbReference>
<sequence length="1342" mass="148946">MQKKYYALAALALAGLSPAEAEAHCKTVYTNSGNGSVPQEACWASGGGWGWSGGWSWAYDHSGSYEQPSEFTSSDVSQNESPAEDEKCGNPVVVSSGKKVEYDIDFIGKEQYPLAIVRSYSSKNDFDGAMGKGWGTLVDKRLDLTSVASSGPKVIDENGLEVSFQAEYFNVPYVGWLNAYKTASGKNYIYKDTVGNWIFRKENNTYETYNAQGKLIKITYSKQPNGPGVTHTYTYTNGKVTSISHSNGRKLTVAWSGNRISNIKDNAGNQYSYSYTNGVLAKVSFPDASSKTYHYEDSRFPFALTGVTLGSSRYSWFTYDSSGRAIETRHSQNIDKYSFVYNGITTVVTNPLGHKTTYVYTSTSKSRLSRVDKDGSAYCEAASQQTIYDSAGNKTFEMDWKGNRTAYTYADGKLATKKVADGTTASITYGYSWDTVLNLPTEVTETGGMTRRYSYDDRMNITSQQAIADSRDLTTSYNYQYYSNNGIQKLTITAPDGATSTIDYDTSGNLIRYTDPMLHTTTYSNYDTLGNVGRITYPDGTQEAFTYDKRSKVIKHDKVAADGNVSSIQYTYNQFDKVSSEVHSSGFSMAYKYDPAGRLLSKEQVRAGKVYSHNFSYNLLGNVSFESIIDPDNVYSQCYYDPPYVDECYDYVSPIYSKTYVYDVQGLLGRENQRNFLYDKNGNVISEKNTKGYTISYIYDALDRITGQTDANGKTTRFAHDVRGLKSVTDARSKVTSYSRNALTDIEQQISPDTGTSVLNYDNAGRLETKRDARNRTSSYIYDDLGRVTRKTTNTTHNWYYDNGIYAQGKLTGFSDDSGSTSYEYGSWGSLTRQTSVIQGTSYQTNWSYDTLGRVSTLTYPGGNKVTYGYDVYGVPATITVSINGVNRSLISGIKKLPFAPIKEWTFGNGLKRNIYYNTDFRVSGVITDTIQRLNFAYDGDGNITKITNGINTAYTQTFTYDKLNRLTNISSTGLGNHNFSYDDLGNRTARSGAISESYAINTASNRLNQVTRGSQTRVFTYDANGNVTNEKRFDGSNFAYTYNNDNRMVKAGSTDYAYNAIGQRVYKKVGSNITRFIYSPEGQLLAEGTAKQYIYFQGQLVGYINNNQLYYVHNDHLGRPEVITNASKAIVWRAKLEAFDRSVLTSSIGEFNIGFPGQYWDAEKQSWYNYFRDYDATLGRYLQSDPIGLAGGLNTYGYVGANPIVLIDPSGLSEVNLGSGFTGRVDSFNYGGRALFELHVYDAKGVERGVMGPDGNWINKHGHSGTPAGVPENVCNSARGQVAEQARARGLIPPKGTANIKGPNFGGHYPRTIMVRGMGPLMILDIAVQSYIAANECELCI</sequence>
<dbReference type="InterPro" id="IPR006530">
    <property type="entry name" value="YD"/>
</dbReference>
<evidence type="ECO:0000256" key="1">
    <source>
        <dbReference type="ARBA" id="ARBA00022737"/>
    </source>
</evidence>
<keyword evidence="7" id="KW-1185">Reference proteome</keyword>
<comment type="caution">
    <text evidence="6">The sequence shown here is derived from an EMBL/GenBank/DDBJ whole genome shotgun (WGS) entry which is preliminary data.</text>
</comment>
<dbReference type="EMBL" id="BAFK01000006">
    <property type="protein sequence ID" value="GAB58396.1"/>
    <property type="molecule type" value="Genomic_DNA"/>
</dbReference>
<dbReference type="PANTHER" id="PTHR32305">
    <property type="match status" value="1"/>
</dbReference>
<evidence type="ECO:0000259" key="4">
    <source>
        <dbReference type="Pfam" id="PF20148"/>
    </source>
</evidence>
<evidence type="ECO:0000313" key="6">
    <source>
        <dbReference type="EMBL" id="GAB58396.1"/>
    </source>
</evidence>
<feature type="signal peptide" evidence="3">
    <location>
        <begin position="1"/>
        <end position="23"/>
    </location>
</feature>
<feature type="domain" description="Teneurin-like YD-shell" evidence="5">
    <location>
        <begin position="931"/>
        <end position="1186"/>
    </location>
</feature>
<name>I1DWG8_9GAMM</name>
<dbReference type="NCBIfam" id="TIGR03696">
    <property type="entry name" value="Rhs_assc_core"/>
    <property type="match status" value="1"/>
</dbReference>
<evidence type="ECO:0000313" key="7">
    <source>
        <dbReference type="Proteomes" id="UP000004374"/>
    </source>
</evidence>
<dbReference type="STRING" id="562729.RNAN_1368"/>
<dbReference type="Pfam" id="PF20148">
    <property type="entry name" value="DUF6531"/>
    <property type="match status" value="1"/>
</dbReference>
<feature type="domain" description="Teneurin-like YD-shell" evidence="5">
    <location>
        <begin position="586"/>
        <end position="718"/>
    </location>
</feature>